<dbReference type="SMART" id="SM00382">
    <property type="entry name" value="AAA"/>
    <property type="match status" value="1"/>
</dbReference>
<protein>
    <submittedName>
        <fullName evidence="6">Dipeptide/oligopeptide/nickel ABC transporter ATP-binding protein</fullName>
    </submittedName>
</protein>
<dbReference type="Proteomes" id="UP000187323">
    <property type="component" value="Unassembled WGS sequence"/>
</dbReference>
<proteinExistence type="inferred from homology"/>
<dbReference type="PROSITE" id="PS00211">
    <property type="entry name" value="ABC_TRANSPORTER_1"/>
    <property type="match status" value="1"/>
</dbReference>
<feature type="domain" description="ABC transporter" evidence="5">
    <location>
        <begin position="4"/>
        <end position="254"/>
    </location>
</feature>
<dbReference type="GO" id="GO:0055085">
    <property type="term" value="P:transmembrane transport"/>
    <property type="evidence" value="ECO:0007669"/>
    <property type="project" value="UniProtKB-ARBA"/>
</dbReference>
<evidence type="ECO:0000256" key="3">
    <source>
        <dbReference type="ARBA" id="ARBA00022741"/>
    </source>
</evidence>
<dbReference type="EMBL" id="MPTO01000002">
    <property type="protein sequence ID" value="OME24044.1"/>
    <property type="molecule type" value="Genomic_DNA"/>
</dbReference>
<dbReference type="CDD" id="cd03257">
    <property type="entry name" value="ABC_NikE_OppD_transporters"/>
    <property type="match status" value="1"/>
</dbReference>
<dbReference type="AlphaFoldDB" id="A0AB36JLS9"/>
<organism evidence="6 7">
    <name type="scientific">Paenibacillus odorifer</name>
    <dbReference type="NCBI Taxonomy" id="189426"/>
    <lineage>
        <taxon>Bacteria</taxon>
        <taxon>Bacillati</taxon>
        <taxon>Bacillota</taxon>
        <taxon>Bacilli</taxon>
        <taxon>Bacillales</taxon>
        <taxon>Paenibacillaceae</taxon>
        <taxon>Paenibacillus</taxon>
    </lineage>
</organism>
<name>A0AB36JLS9_9BACL</name>
<dbReference type="GO" id="GO:0005524">
    <property type="term" value="F:ATP binding"/>
    <property type="evidence" value="ECO:0007669"/>
    <property type="project" value="UniProtKB-KW"/>
</dbReference>
<keyword evidence="4 6" id="KW-0067">ATP-binding</keyword>
<dbReference type="PANTHER" id="PTHR43776">
    <property type="entry name" value="TRANSPORT ATP-BINDING PROTEIN"/>
    <property type="match status" value="1"/>
</dbReference>
<accession>A0AB36JLS9</accession>
<evidence type="ECO:0000313" key="7">
    <source>
        <dbReference type="Proteomes" id="UP000187323"/>
    </source>
</evidence>
<reference evidence="6 7" key="1">
    <citation type="submission" date="2016-10" db="EMBL/GenBank/DDBJ databases">
        <title>Paenibacillus species isolates.</title>
        <authorList>
            <person name="Beno S.M."/>
        </authorList>
    </citation>
    <scope>NUCLEOTIDE SEQUENCE [LARGE SCALE GENOMIC DNA]</scope>
    <source>
        <strain evidence="6 7">FSL H7-0918</strain>
    </source>
</reference>
<dbReference type="InterPro" id="IPR027417">
    <property type="entry name" value="P-loop_NTPase"/>
</dbReference>
<evidence type="ECO:0000256" key="4">
    <source>
        <dbReference type="ARBA" id="ARBA00022840"/>
    </source>
</evidence>
<dbReference type="InterPro" id="IPR003439">
    <property type="entry name" value="ABC_transporter-like_ATP-bd"/>
</dbReference>
<dbReference type="InterPro" id="IPR017871">
    <property type="entry name" value="ABC_transporter-like_CS"/>
</dbReference>
<evidence type="ECO:0000256" key="2">
    <source>
        <dbReference type="ARBA" id="ARBA00022448"/>
    </source>
</evidence>
<dbReference type="GO" id="GO:0016887">
    <property type="term" value="F:ATP hydrolysis activity"/>
    <property type="evidence" value="ECO:0007669"/>
    <property type="project" value="InterPro"/>
</dbReference>
<dbReference type="InterPro" id="IPR003593">
    <property type="entry name" value="AAA+_ATPase"/>
</dbReference>
<dbReference type="PANTHER" id="PTHR43776:SF7">
    <property type="entry name" value="D,D-DIPEPTIDE TRANSPORT ATP-BINDING PROTEIN DDPF-RELATED"/>
    <property type="match status" value="1"/>
</dbReference>
<dbReference type="Gene3D" id="3.40.50.300">
    <property type="entry name" value="P-loop containing nucleotide triphosphate hydrolases"/>
    <property type="match status" value="1"/>
</dbReference>
<dbReference type="SUPFAM" id="SSF52540">
    <property type="entry name" value="P-loop containing nucleoside triphosphate hydrolases"/>
    <property type="match status" value="1"/>
</dbReference>
<dbReference type="FunFam" id="3.40.50.300:FF:000016">
    <property type="entry name" value="Oligopeptide ABC transporter ATP-binding component"/>
    <property type="match status" value="1"/>
</dbReference>
<comment type="caution">
    <text evidence="6">The sequence shown here is derived from an EMBL/GenBank/DDBJ whole genome shotgun (WGS) entry which is preliminary data.</text>
</comment>
<evidence type="ECO:0000256" key="1">
    <source>
        <dbReference type="ARBA" id="ARBA00005417"/>
    </source>
</evidence>
<dbReference type="Pfam" id="PF00005">
    <property type="entry name" value="ABC_tran"/>
    <property type="match status" value="1"/>
</dbReference>
<dbReference type="InterPro" id="IPR050319">
    <property type="entry name" value="ABC_transp_ATP-bind"/>
</dbReference>
<keyword evidence="3" id="KW-0547">Nucleotide-binding</keyword>
<sequence length="282" mass="32224">MKLLEAISLNKKYGMERRWFTRNARSVHAVNNLSLSLERGETLGLVGESGCGKSTLARLLLGLEKPSSGRVMYRNEDYTDWSFSEMRMIRRKMQMVFQNSLASFNPLFTVEQIIGEPLRNYGERKAGARRATVADTLELVGLERQHIHRYPHELSGGQQQRVGIARAIALRPELIICDEPFSSLDVTLRKQMMDLLQELKHELGLSYVFITHDLSVVNRFCDSVAVMCQGEIVEKQSGATMLQQADHPYTRTLLSSVPVQDPSLRKKRLEEEWQPSHSYDVK</sequence>
<comment type="similarity">
    <text evidence="1">Belongs to the ABC transporter superfamily.</text>
</comment>
<dbReference type="PROSITE" id="PS50893">
    <property type="entry name" value="ABC_TRANSPORTER_2"/>
    <property type="match status" value="1"/>
</dbReference>
<dbReference type="RefSeq" id="WP_076133107.1">
    <property type="nucleotide sequence ID" value="NZ_CP021965.1"/>
</dbReference>
<evidence type="ECO:0000259" key="5">
    <source>
        <dbReference type="PROSITE" id="PS50893"/>
    </source>
</evidence>
<evidence type="ECO:0000313" key="6">
    <source>
        <dbReference type="EMBL" id="OME24044.1"/>
    </source>
</evidence>
<gene>
    <name evidence="6" type="ORF">BSK47_02185</name>
</gene>
<keyword evidence="2" id="KW-0813">Transport</keyword>